<dbReference type="RefSeq" id="WP_155219932.1">
    <property type="nucleotide sequence ID" value="NZ_WNAJ01000026.1"/>
</dbReference>
<comment type="caution">
    <text evidence="1">The sequence shown here is derived from an EMBL/GenBank/DDBJ whole genome shotgun (WGS) entry which is preliminary data.</text>
</comment>
<gene>
    <name evidence="1" type="ORF">GMD50_16955</name>
</gene>
<dbReference type="EMBL" id="WNAJ01000026">
    <property type="protein sequence ID" value="MTR86696.1"/>
    <property type="molecule type" value="Genomic_DNA"/>
</dbReference>
<accession>A0A6L6L9L2</accession>
<reference evidence="1 2" key="1">
    <citation type="journal article" date="2019" name="Nat. Med.">
        <title>A library of human gut bacterial isolates paired with longitudinal multiomics data enables mechanistic microbiome research.</title>
        <authorList>
            <person name="Poyet M."/>
            <person name="Groussin M."/>
            <person name="Gibbons S.M."/>
            <person name="Avila-Pacheco J."/>
            <person name="Jiang X."/>
            <person name="Kearney S.M."/>
            <person name="Perrotta A.R."/>
            <person name="Berdy B."/>
            <person name="Zhao S."/>
            <person name="Lieberman T.D."/>
            <person name="Swanson P.K."/>
            <person name="Smith M."/>
            <person name="Roesemann S."/>
            <person name="Alexander J.E."/>
            <person name="Rich S.A."/>
            <person name="Livny J."/>
            <person name="Vlamakis H."/>
            <person name="Clish C."/>
            <person name="Bullock K."/>
            <person name="Deik A."/>
            <person name="Scott J."/>
            <person name="Pierce K.A."/>
            <person name="Xavier R.J."/>
            <person name="Alm E.J."/>
        </authorList>
    </citation>
    <scope>NUCLEOTIDE SEQUENCE [LARGE SCALE GENOMIC DNA]</scope>
    <source>
        <strain evidence="1 2">BIOML-A1</strain>
    </source>
</reference>
<organism evidence="1 2">
    <name type="scientific">Roseburia intestinalis</name>
    <dbReference type="NCBI Taxonomy" id="166486"/>
    <lineage>
        <taxon>Bacteria</taxon>
        <taxon>Bacillati</taxon>
        <taxon>Bacillota</taxon>
        <taxon>Clostridia</taxon>
        <taxon>Lachnospirales</taxon>
        <taxon>Lachnospiraceae</taxon>
        <taxon>Roseburia</taxon>
    </lineage>
</organism>
<evidence type="ECO:0000313" key="1">
    <source>
        <dbReference type="EMBL" id="MTR86696.1"/>
    </source>
</evidence>
<protein>
    <submittedName>
        <fullName evidence="1">Uncharacterized protein</fullName>
    </submittedName>
</protein>
<name>A0A6L6L9L2_9FIRM</name>
<dbReference type="AlphaFoldDB" id="A0A6L6L9L2"/>
<dbReference type="Proteomes" id="UP000478483">
    <property type="component" value="Unassembled WGS sequence"/>
</dbReference>
<proteinExistence type="predicted"/>
<evidence type="ECO:0000313" key="2">
    <source>
        <dbReference type="Proteomes" id="UP000478483"/>
    </source>
</evidence>
<sequence length="46" mass="5435">MEEKKKELIKKIDQLKPIDLLMIQNVADVLITRDKIETSKKQLVQQ</sequence>